<evidence type="ECO:0000256" key="3">
    <source>
        <dbReference type="ARBA" id="ARBA00022679"/>
    </source>
</evidence>
<dbReference type="PANTHER" id="PTHR45947:SF3">
    <property type="entry name" value="SULFOQUINOVOSYL TRANSFERASE SQD2"/>
    <property type="match status" value="1"/>
</dbReference>
<dbReference type="InterPro" id="IPR028098">
    <property type="entry name" value="Glyco_trans_4-like_N"/>
</dbReference>
<dbReference type="InterPro" id="IPR001296">
    <property type="entry name" value="Glyco_trans_1"/>
</dbReference>
<dbReference type="Proteomes" id="UP001055868">
    <property type="component" value="Chromosome"/>
</dbReference>
<accession>A0ABY4N9A0</accession>
<evidence type="ECO:0000256" key="2">
    <source>
        <dbReference type="ARBA" id="ARBA00022676"/>
    </source>
</evidence>
<keyword evidence="7" id="KW-1185">Reference proteome</keyword>
<name>A0ABY4N9A0_9MICO</name>
<dbReference type="CDD" id="cd03814">
    <property type="entry name" value="GT4-like"/>
    <property type="match status" value="1"/>
</dbReference>
<keyword evidence="3" id="KW-0808">Transferase</keyword>
<dbReference type="EMBL" id="CP097218">
    <property type="protein sequence ID" value="UQN31112.1"/>
    <property type="molecule type" value="Genomic_DNA"/>
</dbReference>
<dbReference type="RefSeq" id="WP_249480523.1">
    <property type="nucleotide sequence ID" value="NZ_CP097218.1"/>
</dbReference>
<evidence type="ECO:0000256" key="1">
    <source>
        <dbReference type="ARBA" id="ARBA00021292"/>
    </source>
</evidence>
<dbReference type="PANTHER" id="PTHR45947">
    <property type="entry name" value="SULFOQUINOVOSYL TRANSFERASE SQD2"/>
    <property type="match status" value="1"/>
</dbReference>
<feature type="domain" description="Glycosyltransferase subfamily 4-like N-terminal" evidence="5">
    <location>
        <begin position="15"/>
        <end position="186"/>
    </location>
</feature>
<evidence type="ECO:0000313" key="6">
    <source>
        <dbReference type="EMBL" id="UQN31112.1"/>
    </source>
</evidence>
<dbReference type="Pfam" id="PF13439">
    <property type="entry name" value="Glyco_transf_4"/>
    <property type="match status" value="1"/>
</dbReference>
<dbReference type="InterPro" id="IPR050194">
    <property type="entry name" value="Glycosyltransferase_grp1"/>
</dbReference>
<evidence type="ECO:0000259" key="5">
    <source>
        <dbReference type="Pfam" id="PF13439"/>
    </source>
</evidence>
<dbReference type="Gene3D" id="3.40.50.2000">
    <property type="entry name" value="Glycogen Phosphorylase B"/>
    <property type="match status" value="2"/>
</dbReference>
<dbReference type="Pfam" id="PF00534">
    <property type="entry name" value="Glycos_transf_1"/>
    <property type="match status" value="1"/>
</dbReference>
<proteinExistence type="predicted"/>
<feature type="domain" description="Glycosyl transferase family 1" evidence="4">
    <location>
        <begin position="198"/>
        <end position="347"/>
    </location>
</feature>
<dbReference type="SUPFAM" id="SSF53756">
    <property type="entry name" value="UDP-Glycosyltransferase/glycogen phosphorylase"/>
    <property type="match status" value="1"/>
</dbReference>
<reference evidence="6" key="1">
    <citation type="submission" date="2022-05" db="EMBL/GenBank/DDBJ databases">
        <title>Genomic analysis of Brachybacterium sp. CBA3104.</title>
        <authorList>
            <person name="Roh S.W."/>
            <person name="Kim Y.B."/>
            <person name="Kim Y."/>
        </authorList>
    </citation>
    <scope>NUCLEOTIDE SEQUENCE</scope>
    <source>
        <strain evidence="6">CBA3104</strain>
    </source>
</reference>
<evidence type="ECO:0000259" key="4">
    <source>
        <dbReference type="Pfam" id="PF00534"/>
    </source>
</evidence>
<gene>
    <name evidence="6" type="ORF">M4486_07480</name>
</gene>
<protein>
    <recommendedName>
        <fullName evidence="1">D-inositol 3-phosphate glycosyltransferase</fullName>
    </recommendedName>
</protein>
<evidence type="ECO:0000313" key="7">
    <source>
        <dbReference type="Proteomes" id="UP001055868"/>
    </source>
</evidence>
<sequence length="381" mass="40938">MRILVIAETFLPHMSGVTGSVLHMADQLTARGDDVSVIAPHHAGAPDSLTTACGARVPIHEVPSLPLPGYPGIRVATVSATSLRRTIAAHAPDVVHLASPIVLGGRAVIAARQLDLPAVAVYQTDVPGFAAAYGLPFLENACWQILRDLHQRATLTLAPSTASRDLLAAHQIPRIRLWGRGVDTEQFRPTARSRALRDELADPSERIVAYVGRLAPEKQVRDLRVVHDMPGVRLVIVGDGPERADLEQSMPRARFVGFRRGADLAAHLASADLFIHPGEHETFCQTIQEAMASGLPAIAPRAGGPIDLIDPSRTGWLYAPGDLAELRARTADLLFDDAKREAMGRAALDSVRERSWSALADQLRGHYEQAILANAGVLALG</sequence>
<organism evidence="6 7">
    <name type="scientific">Brachybacterium kimchii</name>
    <dbReference type="NCBI Taxonomy" id="2942909"/>
    <lineage>
        <taxon>Bacteria</taxon>
        <taxon>Bacillati</taxon>
        <taxon>Actinomycetota</taxon>
        <taxon>Actinomycetes</taxon>
        <taxon>Micrococcales</taxon>
        <taxon>Dermabacteraceae</taxon>
        <taxon>Brachybacterium</taxon>
    </lineage>
</organism>
<keyword evidence="2" id="KW-0328">Glycosyltransferase</keyword>